<evidence type="ECO:0000256" key="6">
    <source>
        <dbReference type="ARBA" id="ARBA00022695"/>
    </source>
</evidence>
<dbReference type="GO" id="GO:0003684">
    <property type="term" value="F:damaged DNA binding"/>
    <property type="evidence" value="ECO:0007669"/>
    <property type="project" value="InterPro"/>
</dbReference>
<evidence type="ECO:0000256" key="4">
    <source>
        <dbReference type="ARBA" id="ARBA00022490"/>
    </source>
</evidence>
<evidence type="ECO:0000259" key="16">
    <source>
        <dbReference type="PROSITE" id="PS50173"/>
    </source>
</evidence>
<evidence type="ECO:0000256" key="11">
    <source>
        <dbReference type="ARBA" id="ARBA00022932"/>
    </source>
</evidence>
<organism evidence="17 18">
    <name type="scientific">Faecalicoccus acidiformans</name>
    <dbReference type="NCBI Taxonomy" id="915173"/>
    <lineage>
        <taxon>Bacteria</taxon>
        <taxon>Bacillati</taxon>
        <taxon>Bacillota</taxon>
        <taxon>Erysipelotrichia</taxon>
        <taxon>Erysipelotrichales</taxon>
        <taxon>Erysipelotrichaceae</taxon>
        <taxon>Faecalicoccus</taxon>
    </lineage>
</organism>
<dbReference type="InterPro" id="IPR043128">
    <property type="entry name" value="Rev_trsase/Diguanyl_cyclase"/>
</dbReference>
<comment type="subcellular location">
    <subcellularLocation>
        <location evidence="1 15">Cytoplasm</location>
    </subcellularLocation>
</comment>
<keyword evidence="4 15" id="KW-0963">Cytoplasm</keyword>
<accession>A0A7W8D3J1</accession>
<dbReference type="InterPro" id="IPR050116">
    <property type="entry name" value="DNA_polymerase-Y"/>
</dbReference>
<dbReference type="SUPFAM" id="SSF100879">
    <property type="entry name" value="Lesion bypass DNA polymerase (Y-family), little finger domain"/>
    <property type="match status" value="1"/>
</dbReference>
<dbReference type="HAMAP" id="MF_01113">
    <property type="entry name" value="DNApol_IV"/>
    <property type="match status" value="1"/>
</dbReference>
<dbReference type="PROSITE" id="PS50173">
    <property type="entry name" value="UMUC"/>
    <property type="match status" value="1"/>
</dbReference>
<evidence type="ECO:0000256" key="2">
    <source>
        <dbReference type="ARBA" id="ARBA00010945"/>
    </source>
</evidence>
<evidence type="ECO:0000313" key="18">
    <source>
        <dbReference type="Proteomes" id="UP000521313"/>
    </source>
</evidence>
<dbReference type="EC" id="2.7.7.7" evidence="15"/>
<proteinExistence type="inferred from homology"/>
<name>A0A7W8D3J1_9FIRM</name>
<dbReference type="InterPro" id="IPR022880">
    <property type="entry name" value="DNApol_IV"/>
</dbReference>
<dbReference type="PANTHER" id="PTHR11076">
    <property type="entry name" value="DNA REPAIR POLYMERASE UMUC / TRANSFERASE FAMILY MEMBER"/>
    <property type="match status" value="1"/>
</dbReference>
<comment type="cofactor">
    <cofactor evidence="15">
        <name>Mg(2+)</name>
        <dbReference type="ChEBI" id="CHEBI:18420"/>
    </cofactor>
    <text evidence="15">Binds 2 magnesium ions per subunit.</text>
</comment>
<evidence type="ECO:0000256" key="5">
    <source>
        <dbReference type="ARBA" id="ARBA00022679"/>
    </source>
</evidence>
<keyword evidence="8 15" id="KW-0479">Metal-binding</keyword>
<keyword evidence="10 15" id="KW-0460">Magnesium</keyword>
<evidence type="ECO:0000256" key="14">
    <source>
        <dbReference type="ARBA" id="ARBA00049244"/>
    </source>
</evidence>
<keyword evidence="13 15" id="KW-0234">DNA repair</keyword>
<dbReference type="Pfam" id="PF11799">
    <property type="entry name" value="IMS_C"/>
    <property type="match status" value="1"/>
</dbReference>
<comment type="function">
    <text evidence="15">Poorly processive, error-prone DNA polymerase involved in untargeted mutagenesis. Copies undamaged DNA at stalled replication forks, which arise in vivo from mismatched or misaligned primer ends. These misaligned primers can be extended by PolIV. Exhibits no 3'-5' exonuclease (proofreading) activity. May be involved in translesional synthesis, in conjunction with the beta clamp from PolIII.</text>
</comment>
<sequence length="390" mass="44410">MARVLFHVDLNAFFASCEELKDPSLKNKPVAVGSLSKRGVLSTANYIAREYGVHSAMPVYEAIKKCPDLIIVQGDYAYYRSVSSQFFDLLKKYTPLVEPCSIDEGFMDVTEIIKRFKRPLDLAFQLQDELYNQLGLNVSIGVAPTKFLAKMASDMRKPKGITVLRKSEISTKLYPLPIESIVGLGKKTIPFLKENGIVTIADFADDKNKEFILRTLGKNGYALWMKVHGKSSDHLDVSSSRKSISLSRTFERDFYTMDEVLNQTRLLTKELSQKMIHEGQMGKMISLSLRDTEFHNIVRSINLGTYTNSFPIMNQAIQNLVETYFEPVGYRHIGIHMGSIKNHEKVNQQPTIFEEVVPDTERILDTLNRQLQDKVFFKASDLLKKENSDE</sequence>
<keyword evidence="3 15" id="KW-0515">Mutator protein</keyword>
<dbReference type="Pfam" id="PF00817">
    <property type="entry name" value="IMS"/>
    <property type="match status" value="1"/>
</dbReference>
<feature type="binding site" evidence="15">
    <location>
        <position position="9"/>
    </location>
    <ligand>
        <name>Mg(2+)</name>
        <dbReference type="ChEBI" id="CHEBI:18420"/>
    </ligand>
</feature>
<keyword evidence="12 15" id="KW-0238">DNA-binding</keyword>
<comment type="subunit">
    <text evidence="15">Monomer.</text>
</comment>
<dbReference type="InterPro" id="IPR017961">
    <property type="entry name" value="DNA_pol_Y-fam_little_finger"/>
</dbReference>
<dbReference type="Proteomes" id="UP000521313">
    <property type="component" value="Unassembled WGS sequence"/>
</dbReference>
<dbReference type="GO" id="GO:0042276">
    <property type="term" value="P:error-prone translesion synthesis"/>
    <property type="evidence" value="ECO:0007669"/>
    <property type="project" value="TreeGrafter"/>
</dbReference>
<dbReference type="InterPro" id="IPR043502">
    <property type="entry name" value="DNA/RNA_pol_sf"/>
</dbReference>
<evidence type="ECO:0000256" key="12">
    <source>
        <dbReference type="ARBA" id="ARBA00023125"/>
    </source>
</evidence>
<dbReference type="GO" id="GO:0003887">
    <property type="term" value="F:DNA-directed DNA polymerase activity"/>
    <property type="evidence" value="ECO:0007669"/>
    <property type="project" value="UniProtKB-UniRule"/>
</dbReference>
<evidence type="ECO:0000256" key="1">
    <source>
        <dbReference type="ARBA" id="ARBA00004496"/>
    </source>
</evidence>
<comment type="catalytic activity">
    <reaction evidence="14 15">
        <text>DNA(n) + a 2'-deoxyribonucleoside 5'-triphosphate = DNA(n+1) + diphosphate</text>
        <dbReference type="Rhea" id="RHEA:22508"/>
        <dbReference type="Rhea" id="RHEA-COMP:17339"/>
        <dbReference type="Rhea" id="RHEA-COMP:17340"/>
        <dbReference type="ChEBI" id="CHEBI:33019"/>
        <dbReference type="ChEBI" id="CHEBI:61560"/>
        <dbReference type="ChEBI" id="CHEBI:173112"/>
        <dbReference type="EC" id="2.7.7.7"/>
    </reaction>
</comment>
<reference evidence="17 18" key="1">
    <citation type="submission" date="2020-08" db="EMBL/GenBank/DDBJ databases">
        <title>Genomic Encyclopedia of Type Strains, Phase IV (KMG-IV): sequencing the most valuable type-strain genomes for metagenomic binning, comparative biology and taxonomic classification.</title>
        <authorList>
            <person name="Goeker M."/>
        </authorList>
    </citation>
    <scope>NUCLEOTIDE SEQUENCE [LARGE SCALE GENOMIC DNA]</scope>
    <source>
        <strain evidence="17 18">DSM 26963</strain>
    </source>
</reference>
<dbReference type="InterPro" id="IPR001126">
    <property type="entry name" value="UmuC"/>
</dbReference>
<dbReference type="RefSeq" id="WP_183376176.1">
    <property type="nucleotide sequence ID" value="NZ_JACHHD010000013.1"/>
</dbReference>
<evidence type="ECO:0000256" key="9">
    <source>
        <dbReference type="ARBA" id="ARBA00022763"/>
    </source>
</evidence>
<keyword evidence="9 15" id="KW-0227">DNA damage</keyword>
<evidence type="ECO:0000256" key="13">
    <source>
        <dbReference type="ARBA" id="ARBA00023204"/>
    </source>
</evidence>
<dbReference type="GO" id="GO:0009432">
    <property type="term" value="P:SOS response"/>
    <property type="evidence" value="ECO:0007669"/>
    <property type="project" value="TreeGrafter"/>
</dbReference>
<evidence type="ECO:0000256" key="8">
    <source>
        <dbReference type="ARBA" id="ARBA00022723"/>
    </source>
</evidence>
<dbReference type="AlphaFoldDB" id="A0A7W8D3J1"/>
<protein>
    <recommendedName>
        <fullName evidence="15">DNA polymerase IV</fullName>
        <shortName evidence="15">Pol IV</shortName>
        <ecNumber evidence="15">2.7.7.7</ecNumber>
    </recommendedName>
</protein>
<keyword evidence="11 15" id="KW-0239">DNA-directed DNA polymerase</keyword>
<dbReference type="GO" id="GO:0006261">
    <property type="term" value="P:DNA-templated DNA replication"/>
    <property type="evidence" value="ECO:0007669"/>
    <property type="project" value="UniProtKB-UniRule"/>
</dbReference>
<feature type="active site" evidence="15">
    <location>
        <position position="104"/>
    </location>
</feature>
<dbReference type="PANTHER" id="PTHR11076:SF33">
    <property type="entry name" value="DNA POLYMERASE KAPPA"/>
    <property type="match status" value="1"/>
</dbReference>
<evidence type="ECO:0000256" key="3">
    <source>
        <dbReference type="ARBA" id="ARBA00022457"/>
    </source>
</evidence>
<dbReference type="GO" id="GO:0006281">
    <property type="term" value="P:DNA repair"/>
    <property type="evidence" value="ECO:0007669"/>
    <property type="project" value="UniProtKB-UniRule"/>
</dbReference>
<evidence type="ECO:0000313" key="17">
    <source>
        <dbReference type="EMBL" id="MBB5185329.1"/>
    </source>
</evidence>
<feature type="domain" description="UmuC" evidence="16">
    <location>
        <begin position="5"/>
        <end position="185"/>
    </location>
</feature>
<gene>
    <name evidence="15" type="primary">dinB</name>
    <name evidence="17" type="ORF">HNQ43_001383</name>
</gene>
<dbReference type="GO" id="GO:0005829">
    <property type="term" value="C:cytosol"/>
    <property type="evidence" value="ECO:0007669"/>
    <property type="project" value="TreeGrafter"/>
</dbReference>
<keyword evidence="7 15" id="KW-0235">DNA replication</keyword>
<dbReference type="Gene3D" id="3.30.1490.100">
    <property type="entry name" value="DNA polymerase, Y-family, little finger domain"/>
    <property type="match status" value="1"/>
</dbReference>
<dbReference type="CDD" id="cd03586">
    <property type="entry name" value="PolY_Pol_IV_kappa"/>
    <property type="match status" value="1"/>
</dbReference>
<comment type="similarity">
    <text evidence="2 15">Belongs to the DNA polymerase type-Y family.</text>
</comment>
<comment type="caution">
    <text evidence="17">The sequence shown here is derived from an EMBL/GenBank/DDBJ whole genome shotgun (WGS) entry which is preliminary data.</text>
</comment>
<dbReference type="Gene3D" id="1.10.150.20">
    <property type="entry name" value="5' to 3' exonuclease, C-terminal subdomain"/>
    <property type="match status" value="1"/>
</dbReference>
<feature type="binding site" evidence="15">
    <location>
        <position position="103"/>
    </location>
    <ligand>
        <name>Mg(2+)</name>
        <dbReference type="ChEBI" id="CHEBI:18420"/>
    </ligand>
</feature>
<dbReference type="InterPro" id="IPR036775">
    <property type="entry name" value="DNA_pol_Y-fam_lit_finger_sf"/>
</dbReference>
<keyword evidence="5 15" id="KW-0808">Transferase</keyword>
<dbReference type="NCBIfam" id="NF002677">
    <property type="entry name" value="PRK02406.1"/>
    <property type="match status" value="1"/>
</dbReference>
<evidence type="ECO:0000256" key="15">
    <source>
        <dbReference type="HAMAP-Rule" id="MF_01113"/>
    </source>
</evidence>
<keyword evidence="6 15" id="KW-0548">Nucleotidyltransferase</keyword>
<dbReference type="FunFam" id="3.40.1170.60:FF:000001">
    <property type="entry name" value="DNA polymerase IV"/>
    <property type="match status" value="1"/>
</dbReference>
<evidence type="ECO:0000256" key="7">
    <source>
        <dbReference type="ARBA" id="ARBA00022705"/>
    </source>
</evidence>
<dbReference type="Gene3D" id="3.30.70.270">
    <property type="match status" value="1"/>
</dbReference>
<feature type="site" description="Substrate discrimination" evidence="15">
    <location>
        <position position="14"/>
    </location>
</feature>
<dbReference type="EMBL" id="JACHHD010000013">
    <property type="protein sequence ID" value="MBB5185329.1"/>
    <property type="molecule type" value="Genomic_DNA"/>
</dbReference>
<dbReference type="SUPFAM" id="SSF56672">
    <property type="entry name" value="DNA/RNA polymerases"/>
    <property type="match status" value="1"/>
</dbReference>
<dbReference type="GO" id="GO:0000287">
    <property type="term" value="F:magnesium ion binding"/>
    <property type="evidence" value="ECO:0007669"/>
    <property type="project" value="UniProtKB-UniRule"/>
</dbReference>
<evidence type="ECO:0000256" key="10">
    <source>
        <dbReference type="ARBA" id="ARBA00022842"/>
    </source>
</evidence>
<dbReference type="Gene3D" id="3.40.1170.60">
    <property type="match status" value="1"/>
</dbReference>